<dbReference type="AlphaFoldDB" id="A0A7S1IQQ1"/>
<dbReference type="EMBL" id="HBGA01083544">
    <property type="protein sequence ID" value="CAD9020050.1"/>
    <property type="molecule type" value="Transcribed_RNA"/>
</dbReference>
<evidence type="ECO:0000256" key="1">
    <source>
        <dbReference type="ARBA" id="ARBA00009207"/>
    </source>
</evidence>
<dbReference type="GO" id="GO:0005737">
    <property type="term" value="C:cytoplasm"/>
    <property type="evidence" value="ECO:0007669"/>
    <property type="project" value="TreeGrafter"/>
</dbReference>
<dbReference type="GO" id="GO:0019888">
    <property type="term" value="F:protein phosphatase regulator activity"/>
    <property type="evidence" value="ECO:0007669"/>
    <property type="project" value="InterPro"/>
</dbReference>
<reference evidence="3" key="1">
    <citation type="submission" date="2021-01" db="EMBL/GenBank/DDBJ databases">
        <authorList>
            <person name="Corre E."/>
            <person name="Pelletier E."/>
            <person name="Niang G."/>
            <person name="Scheremetjew M."/>
            <person name="Finn R."/>
            <person name="Kale V."/>
            <person name="Holt S."/>
            <person name="Cochrane G."/>
            <person name="Meng A."/>
            <person name="Brown T."/>
            <person name="Cohen L."/>
        </authorList>
    </citation>
    <scope>NUCLEOTIDE SEQUENCE</scope>
    <source>
        <strain evidence="3">NIES-381</strain>
    </source>
</reference>
<comment type="similarity">
    <text evidence="1">Belongs to the PPP4R2 family.</text>
</comment>
<dbReference type="GO" id="GO:0030289">
    <property type="term" value="C:protein phosphatase 4 complex"/>
    <property type="evidence" value="ECO:0007669"/>
    <property type="project" value="InterPro"/>
</dbReference>
<protein>
    <recommendedName>
        <fullName evidence="4">Serine/threonine-protein phosphatase 4 regulatory subunit 2</fullName>
    </recommendedName>
</protein>
<evidence type="ECO:0000256" key="2">
    <source>
        <dbReference type="SAM" id="MobiDB-lite"/>
    </source>
</evidence>
<dbReference type="Pfam" id="PF09184">
    <property type="entry name" value="PPP4R2"/>
    <property type="match status" value="1"/>
</dbReference>
<dbReference type="PANTHER" id="PTHR16487">
    <property type="entry name" value="PPP4R2-RELATED PROTEIN"/>
    <property type="match status" value="1"/>
</dbReference>
<evidence type="ECO:0008006" key="4">
    <source>
        <dbReference type="Google" id="ProtNLM"/>
    </source>
</evidence>
<dbReference type="GO" id="GO:0005634">
    <property type="term" value="C:nucleus"/>
    <property type="evidence" value="ECO:0007669"/>
    <property type="project" value="TreeGrafter"/>
</dbReference>
<feature type="region of interest" description="Disordered" evidence="2">
    <location>
        <begin position="129"/>
        <end position="161"/>
    </location>
</feature>
<gene>
    <name evidence="3" type="ORF">EGYM00392_LOCUS31164</name>
</gene>
<proteinExistence type="inferred from homology"/>
<evidence type="ECO:0000313" key="3">
    <source>
        <dbReference type="EMBL" id="CAD9020050.1"/>
    </source>
</evidence>
<accession>A0A7S1IQQ1</accession>
<dbReference type="PANTHER" id="PTHR16487:SF0">
    <property type="entry name" value="PROTEIN PHOSPHATASE 4 REGULATORY SUBUNIT 2-RELATED"/>
    <property type="match status" value="1"/>
</dbReference>
<sequence>MTTKEEGERFQGALGSWAGELNKDINDLIIFLAQTGCNCFNWDSLKPVLIAKVKSVSGTDESQECNELRNDILMGLQGFTAAPFTLQRLCELLAEPHAQHSTTEKLLFAMAKLTNVSSSLEAQLFPYQEPSESQAMDSSEVPPVTSNAESENAADQMDICT</sequence>
<dbReference type="InterPro" id="IPR015267">
    <property type="entry name" value="PPP4R2"/>
</dbReference>
<organism evidence="3">
    <name type="scientific">Eutreptiella gymnastica</name>
    <dbReference type="NCBI Taxonomy" id="73025"/>
    <lineage>
        <taxon>Eukaryota</taxon>
        <taxon>Discoba</taxon>
        <taxon>Euglenozoa</taxon>
        <taxon>Euglenida</taxon>
        <taxon>Spirocuta</taxon>
        <taxon>Euglenophyceae</taxon>
        <taxon>Eutreptiales</taxon>
        <taxon>Eutreptiaceae</taxon>
        <taxon>Eutreptiella</taxon>
    </lineage>
</organism>
<name>A0A7S1IQQ1_9EUGL</name>